<proteinExistence type="predicted"/>
<dbReference type="Proteomes" id="UP000594430">
    <property type="component" value="Chromosome"/>
</dbReference>
<name>A0A7S9L777_9PSED</name>
<dbReference type="PANTHER" id="PTHR39555:SF1">
    <property type="entry name" value="TYPE IV PILUS INNER MEMBRANE COMPONENT PILO"/>
    <property type="match status" value="1"/>
</dbReference>
<dbReference type="InterPro" id="IPR007446">
    <property type="entry name" value="PilP"/>
</dbReference>
<dbReference type="InterPro" id="IPR007445">
    <property type="entry name" value="PilO"/>
</dbReference>
<dbReference type="EMBL" id="CP064946">
    <property type="protein sequence ID" value="QPH48851.1"/>
    <property type="molecule type" value="Genomic_DNA"/>
</dbReference>
<organism evidence="1 2">
    <name type="scientific">Pseudomonas fulva</name>
    <dbReference type="NCBI Taxonomy" id="47880"/>
    <lineage>
        <taxon>Bacteria</taxon>
        <taxon>Pseudomonadati</taxon>
        <taxon>Pseudomonadota</taxon>
        <taxon>Gammaproteobacteria</taxon>
        <taxon>Pseudomonadales</taxon>
        <taxon>Pseudomonadaceae</taxon>
        <taxon>Pseudomonas</taxon>
    </lineage>
</organism>
<evidence type="ECO:0000313" key="1">
    <source>
        <dbReference type="EMBL" id="QPH48851.1"/>
    </source>
</evidence>
<accession>A0A7S9L777</accession>
<dbReference type="GO" id="GO:0043683">
    <property type="term" value="P:type IV pilus assembly"/>
    <property type="evidence" value="ECO:0007669"/>
    <property type="project" value="InterPro"/>
</dbReference>
<evidence type="ECO:0000313" key="2">
    <source>
        <dbReference type="Proteomes" id="UP000594430"/>
    </source>
</evidence>
<dbReference type="Gene3D" id="3.30.70.60">
    <property type="match status" value="1"/>
</dbReference>
<dbReference type="GO" id="GO:0043107">
    <property type="term" value="P:type IV pilus-dependent motility"/>
    <property type="evidence" value="ECO:0007669"/>
    <property type="project" value="InterPro"/>
</dbReference>
<dbReference type="Pfam" id="PF04351">
    <property type="entry name" value="PilP"/>
    <property type="match status" value="1"/>
</dbReference>
<reference evidence="1 2" key="1">
    <citation type="submission" date="2020-11" db="EMBL/GenBank/DDBJ databases">
        <title>Pseudomonas fulva producing VIM-24.</title>
        <authorList>
            <person name="Liu S."/>
        </authorList>
    </citation>
    <scope>NUCLEOTIDE SEQUENCE [LARGE SCALE GENOMIC DNA]</scope>
    <source>
        <strain evidence="1 2">ZDHY414</strain>
    </source>
</reference>
<dbReference type="Pfam" id="PF04350">
    <property type="entry name" value="PilO"/>
    <property type="match status" value="1"/>
</dbReference>
<protein>
    <submittedName>
        <fullName evidence="1">Pilus assembly protein PilP</fullName>
    </submittedName>
</protein>
<sequence length="338" mass="36648">MKLQAHLDRAALLGQSVRAKRMAPVLLAVCLFALGCAIRLPAALQQMDQEQAKSQALDEQQSALNGERATLDSLRASVAGSEQRLQVALWNMAAGQDMSDLVDHISALGRAHGLLIELLRVQEAQPHGEYQQVPLELRVKGEYAGVRQWLLEWLGQARLLRTGDMSLEPVTGQPGMVQLRLQVDAFQATVPTLQPQTVAQLPASVPAAAPQVDPFRPQQDRLPDRGLASVPLSQVRMVGSLSRAQANEALLMAAGKVHRVRLGDRVGRDQGVVTHIDSVQVEIREHWFMDGAWHERVAFISMATPVGKEALVLDEQDMEMAIGNPAAAIDGNGGPLPG</sequence>
<dbReference type="InterPro" id="IPR014717">
    <property type="entry name" value="Transl_elong_EF1B/ribsomal_bS6"/>
</dbReference>
<dbReference type="Gene3D" id="2.30.30.830">
    <property type="match status" value="1"/>
</dbReference>
<dbReference type="RefSeq" id="WP_104926601.1">
    <property type="nucleotide sequence ID" value="NZ_CP014025.1"/>
</dbReference>
<gene>
    <name evidence="1" type="ORF">IZU98_21180</name>
</gene>
<dbReference type="PANTHER" id="PTHR39555">
    <property type="entry name" value="FIMBRIAL ASSEMBLY PROTEIN PILO-LIKE PROTEIN-RELATED"/>
    <property type="match status" value="1"/>
</dbReference>
<dbReference type="AlphaFoldDB" id="A0A7S9L777"/>